<feature type="region of interest" description="Disordered" evidence="1">
    <location>
        <begin position="131"/>
        <end position="202"/>
    </location>
</feature>
<proteinExistence type="predicted"/>
<dbReference type="InterPro" id="IPR003582">
    <property type="entry name" value="ShKT_dom"/>
</dbReference>
<gene>
    <name evidence="3" type="ORF">MCOR_49849</name>
</gene>
<evidence type="ECO:0000259" key="2">
    <source>
        <dbReference type="SMART" id="SM00254"/>
    </source>
</evidence>
<protein>
    <recommendedName>
        <fullName evidence="2">ShKT domain-containing protein</fullName>
    </recommendedName>
</protein>
<dbReference type="OrthoDB" id="6145031at2759"/>
<keyword evidence="4" id="KW-1185">Reference proteome</keyword>
<feature type="domain" description="ShKT" evidence="2">
    <location>
        <begin position="49"/>
        <end position="89"/>
    </location>
</feature>
<evidence type="ECO:0000256" key="1">
    <source>
        <dbReference type="SAM" id="MobiDB-lite"/>
    </source>
</evidence>
<evidence type="ECO:0000313" key="3">
    <source>
        <dbReference type="EMBL" id="CAC5417337.1"/>
    </source>
</evidence>
<evidence type="ECO:0000313" key="4">
    <source>
        <dbReference type="Proteomes" id="UP000507470"/>
    </source>
</evidence>
<dbReference type="SMART" id="SM00254">
    <property type="entry name" value="ShKT"/>
    <property type="match status" value="2"/>
</dbReference>
<feature type="domain" description="ShKT" evidence="2">
    <location>
        <begin position="226"/>
        <end position="261"/>
    </location>
</feature>
<dbReference type="Proteomes" id="UP000507470">
    <property type="component" value="Unassembled WGS sequence"/>
</dbReference>
<sequence>MTHIRSLQQNSQICGPFPTNGTCDCYSGKCMSVIDMLYSIHNTTVPWKECVDHDSRCQVMKSQICSANAPEHTKKFAIKTCPSACNYCRQYSVITVSYVIVGNQATQVQSTTPTTTHMITTSVITTHVETATPTTTHVPTTTPTTTHEPTTTPTTTHEPTTSPTTTHEPTTSPTTTHEPTTSPTTTNLQTTTPTTTHMISTTPTTPVAFLSSSVSASQNVNTQGPPCEDKPEVDCTLFVSSNICNVPTAKIYCAKTCTHCMPVDVVNGHLVG</sequence>
<dbReference type="EMBL" id="CACVKT020008736">
    <property type="protein sequence ID" value="CAC5417337.1"/>
    <property type="molecule type" value="Genomic_DNA"/>
</dbReference>
<reference evidence="3 4" key="1">
    <citation type="submission" date="2020-06" db="EMBL/GenBank/DDBJ databases">
        <authorList>
            <person name="Li R."/>
            <person name="Bekaert M."/>
        </authorList>
    </citation>
    <scope>NUCLEOTIDE SEQUENCE [LARGE SCALE GENOMIC DNA]</scope>
    <source>
        <strain evidence="4">wild</strain>
    </source>
</reference>
<accession>A0A6J8EAG3</accession>
<dbReference type="AlphaFoldDB" id="A0A6J8EAG3"/>
<organism evidence="3 4">
    <name type="scientific">Mytilus coruscus</name>
    <name type="common">Sea mussel</name>
    <dbReference type="NCBI Taxonomy" id="42192"/>
    <lineage>
        <taxon>Eukaryota</taxon>
        <taxon>Metazoa</taxon>
        <taxon>Spiralia</taxon>
        <taxon>Lophotrochozoa</taxon>
        <taxon>Mollusca</taxon>
        <taxon>Bivalvia</taxon>
        <taxon>Autobranchia</taxon>
        <taxon>Pteriomorphia</taxon>
        <taxon>Mytilida</taxon>
        <taxon>Mytiloidea</taxon>
        <taxon>Mytilidae</taxon>
        <taxon>Mytilinae</taxon>
        <taxon>Mytilus</taxon>
    </lineage>
</organism>
<name>A0A6J8EAG3_MYTCO</name>